<dbReference type="EMBL" id="QGKV02000649">
    <property type="protein sequence ID" value="KAF3576841.1"/>
    <property type="molecule type" value="Genomic_DNA"/>
</dbReference>
<feature type="region of interest" description="Disordered" evidence="2">
    <location>
        <begin position="1"/>
        <end position="27"/>
    </location>
</feature>
<reference evidence="3 4" key="1">
    <citation type="journal article" date="2020" name="BMC Genomics">
        <title>Intraspecific diversification of the crop wild relative Brassica cretica Lam. using demographic model selection.</title>
        <authorList>
            <person name="Kioukis A."/>
            <person name="Michalopoulou V.A."/>
            <person name="Briers L."/>
            <person name="Pirintsos S."/>
            <person name="Studholme D.J."/>
            <person name="Pavlidis P."/>
            <person name="Sarris P.F."/>
        </authorList>
    </citation>
    <scope>NUCLEOTIDE SEQUENCE [LARGE SCALE GENOMIC DNA]</scope>
    <source>
        <strain evidence="4">cv. PFS-1207/04</strain>
    </source>
</reference>
<evidence type="ECO:0000256" key="1">
    <source>
        <dbReference type="SAM" id="Coils"/>
    </source>
</evidence>
<dbReference type="SUPFAM" id="SSF57756">
    <property type="entry name" value="Retrovirus zinc finger-like domains"/>
    <property type="match status" value="1"/>
</dbReference>
<feature type="coiled-coil region" evidence="1">
    <location>
        <begin position="148"/>
        <end position="182"/>
    </location>
</feature>
<dbReference type="Gene3D" id="4.10.60.10">
    <property type="entry name" value="Zinc finger, CCHC-type"/>
    <property type="match status" value="1"/>
</dbReference>
<comment type="caution">
    <text evidence="3">The sequence shown here is derived from an EMBL/GenBank/DDBJ whole genome shotgun (WGS) entry which is preliminary data.</text>
</comment>
<name>A0ABQ7DHK3_BRACR</name>
<gene>
    <name evidence="3" type="ORF">DY000_02033296</name>
</gene>
<dbReference type="InterPro" id="IPR036875">
    <property type="entry name" value="Znf_CCHC_sf"/>
</dbReference>
<evidence type="ECO:0008006" key="5">
    <source>
        <dbReference type="Google" id="ProtNLM"/>
    </source>
</evidence>
<organism evidence="3 4">
    <name type="scientific">Brassica cretica</name>
    <name type="common">Mustard</name>
    <dbReference type="NCBI Taxonomy" id="69181"/>
    <lineage>
        <taxon>Eukaryota</taxon>
        <taxon>Viridiplantae</taxon>
        <taxon>Streptophyta</taxon>
        <taxon>Embryophyta</taxon>
        <taxon>Tracheophyta</taxon>
        <taxon>Spermatophyta</taxon>
        <taxon>Magnoliopsida</taxon>
        <taxon>eudicotyledons</taxon>
        <taxon>Gunneridae</taxon>
        <taxon>Pentapetalae</taxon>
        <taxon>rosids</taxon>
        <taxon>malvids</taxon>
        <taxon>Brassicales</taxon>
        <taxon>Brassicaceae</taxon>
        <taxon>Brassiceae</taxon>
        <taxon>Brassica</taxon>
    </lineage>
</organism>
<accession>A0ABQ7DHK3</accession>
<dbReference type="Proteomes" id="UP000266723">
    <property type="component" value="Unassembled WGS sequence"/>
</dbReference>
<evidence type="ECO:0000313" key="3">
    <source>
        <dbReference type="EMBL" id="KAF3576841.1"/>
    </source>
</evidence>
<evidence type="ECO:0000256" key="2">
    <source>
        <dbReference type="SAM" id="MobiDB-lite"/>
    </source>
</evidence>
<evidence type="ECO:0000313" key="4">
    <source>
        <dbReference type="Proteomes" id="UP000266723"/>
    </source>
</evidence>
<protein>
    <recommendedName>
        <fullName evidence="5">CCHC-type domain-containing protein</fullName>
    </recommendedName>
</protein>
<sequence>MMARNYGKMVNDSSGKNQYGRQRGDRGRSRRREGLECFECEGVCHIRDDCPVAQQRKLKFLECRGVGHIRRECSNSKKEKGVSLQSSDDLESDDKRKVMKNVVAFGARKEGSSESLDSDVDTDDEEYHVLLNKWLKLKEENLRLQHDLVQSHEQNEKQSELVEELVQELVGLKKKNESLEHEVYKVREVVTAKVNWGLGYRGAASTEDVHQKGLSHFVQGGTSKGRAKEVRRECISNCVRPNKMQHSICCCLCGKVEHKKRMHISWGRKAWCGAHLVGEKSTFSMDVSSQASITTPSASPPPPWLHRCLHFWLNLVTAIYDSGFIMSPLPANLSFLTSDLESMNLVIKDVIDFVQTQKEALLASQPISDDDSSAASTNMTRARINEMVEAAVPKKKGRLVGLAQRASSCPSSSQAPFAPPDPMIIQQLQNKDDRIVALETQNATILAELAGQKKKNEEILEMKRLFHAEFS</sequence>
<keyword evidence="4" id="KW-1185">Reference proteome</keyword>
<keyword evidence="1" id="KW-0175">Coiled coil</keyword>
<proteinExistence type="predicted"/>